<evidence type="ECO:0000256" key="11">
    <source>
        <dbReference type="ARBA" id="ARBA00023033"/>
    </source>
</evidence>
<keyword evidence="12 14" id="KW-0472">Membrane</keyword>
<dbReference type="Gene3D" id="1.10.630.10">
    <property type="entry name" value="Cytochrome P450"/>
    <property type="match status" value="1"/>
</dbReference>
<evidence type="ECO:0000313" key="15">
    <source>
        <dbReference type="EMBL" id="KAJ3481040.1"/>
    </source>
</evidence>
<keyword evidence="5 13" id="KW-0349">Heme</keyword>
<comment type="caution">
    <text evidence="15">The sequence shown here is derived from an EMBL/GenBank/DDBJ whole genome shotgun (WGS) entry which is preliminary data.</text>
</comment>
<dbReference type="PANTHER" id="PTHR46300:SF5">
    <property type="entry name" value="CYTOCHROME P450"/>
    <property type="match status" value="1"/>
</dbReference>
<evidence type="ECO:0000256" key="9">
    <source>
        <dbReference type="ARBA" id="ARBA00023002"/>
    </source>
</evidence>
<evidence type="ECO:0000256" key="14">
    <source>
        <dbReference type="SAM" id="Phobius"/>
    </source>
</evidence>
<dbReference type="Pfam" id="PF00067">
    <property type="entry name" value="p450"/>
    <property type="match status" value="1"/>
</dbReference>
<keyword evidence="6 14" id="KW-0812">Transmembrane</keyword>
<dbReference type="Proteomes" id="UP001212997">
    <property type="component" value="Unassembled WGS sequence"/>
</dbReference>
<keyword evidence="8 14" id="KW-1133">Transmembrane helix</keyword>
<evidence type="ECO:0000256" key="2">
    <source>
        <dbReference type="ARBA" id="ARBA00004370"/>
    </source>
</evidence>
<dbReference type="PANTHER" id="PTHR46300">
    <property type="entry name" value="P450, PUTATIVE (EUROFUNG)-RELATED-RELATED"/>
    <property type="match status" value="1"/>
</dbReference>
<dbReference type="InterPro" id="IPR002401">
    <property type="entry name" value="Cyt_P450_E_grp-I"/>
</dbReference>
<dbReference type="GO" id="GO:0020037">
    <property type="term" value="F:heme binding"/>
    <property type="evidence" value="ECO:0007669"/>
    <property type="project" value="InterPro"/>
</dbReference>
<evidence type="ECO:0000256" key="3">
    <source>
        <dbReference type="ARBA" id="ARBA00005179"/>
    </source>
</evidence>
<keyword evidence="10 13" id="KW-0408">Iron</keyword>
<evidence type="ECO:0000256" key="8">
    <source>
        <dbReference type="ARBA" id="ARBA00022989"/>
    </source>
</evidence>
<evidence type="ECO:0000256" key="10">
    <source>
        <dbReference type="ARBA" id="ARBA00023004"/>
    </source>
</evidence>
<evidence type="ECO:0000256" key="7">
    <source>
        <dbReference type="ARBA" id="ARBA00022723"/>
    </source>
</evidence>
<evidence type="ECO:0000313" key="16">
    <source>
        <dbReference type="Proteomes" id="UP001212997"/>
    </source>
</evidence>
<feature type="transmembrane region" description="Helical" evidence="14">
    <location>
        <begin position="43"/>
        <end position="62"/>
    </location>
</feature>
<sequence length="573" mass="65981">MTSSPAFYVQSSPKYCGPWRFMIQDEVKWVKVHYSSPRRPESFMPSTFYIVLIAGIACVLYLRRKRTPANTRLPPGPPADPLIGHLRIFPMKDQPEIFHEWSKQYGDVVHLEVLGRDFIILGSEKAALDLLEKRGANYSDRPHSEMHHLIGWADMLVFLNYGEQFTKIRRLSQQPFNRKESENFREIQMRQTHILLHNFLRTPLEYYKHTLRFATATMMEIAYGHRVVSDNDTYLSLIDEGIRVILESGNIGMSILDIFPVLKHLPAWFPGAWFIRFAAESREFVHKAREWPFQEVQRDMAAGTARKSFLSNHLENFAHEGIDSPTEFADLKTAALLLNQGITCSWPHYNTSSTHWLQAGGETTSSAVLLFLFAMLLNPEAQEKAQKEIDGVIGTTRLPDFSDRESLPFVECLMQETFRCYHPFPLGIPHCSRKDDVYNGMFIPKGSIIFYNLMTMSSDEKVYANPDKFWPERYLPKPRGNGEPRPALMYGFGRRVCPGRYLADSALWLVVVSVLATFKISYTQDEQGDDIIPPTEYNTSTTRRPKPFSCRIQARGPWAEKLILDAYDETLRA</sequence>
<dbReference type="GO" id="GO:0016705">
    <property type="term" value="F:oxidoreductase activity, acting on paired donors, with incorporation or reduction of molecular oxygen"/>
    <property type="evidence" value="ECO:0007669"/>
    <property type="project" value="InterPro"/>
</dbReference>
<name>A0AAD5YEF4_9APHY</name>
<dbReference type="EMBL" id="JANAWD010000343">
    <property type="protein sequence ID" value="KAJ3481040.1"/>
    <property type="molecule type" value="Genomic_DNA"/>
</dbReference>
<dbReference type="PRINTS" id="PR00385">
    <property type="entry name" value="P450"/>
</dbReference>
<dbReference type="InterPro" id="IPR001128">
    <property type="entry name" value="Cyt_P450"/>
</dbReference>
<evidence type="ECO:0000256" key="12">
    <source>
        <dbReference type="ARBA" id="ARBA00023136"/>
    </source>
</evidence>
<dbReference type="SUPFAM" id="SSF48264">
    <property type="entry name" value="Cytochrome P450"/>
    <property type="match status" value="1"/>
</dbReference>
<gene>
    <name evidence="15" type="ORF">NLI96_g7941</name>
</gene>
<comment type="subcellular location">
    <subcellularLocation>
        <location evidence="2">Membrane</location>
    </subcellularLocation>
</comment>
<dbReference type="GO" id="GO:0005506">
    <property type="term" value="F:iron ion binding"/>
    <property type="evidence" value="ECO:0007669"/>
    <property type="project" value="InterPro"/>
</dbReference>
<dbReference type="GO" id="GO:0016020">
    <property type="term" value="C:membrane"/>
    <property type="evidence" value="ECO:0007669"/>
    <property type="project" value="UniProtKB-SubCell"/>
</dbReference>
<evidence type="ECO:0000256" key="5">
    <source>
        <dbReference type="ARBA" id="ARBA00022617"/>
    </source>
</evidence>
<comment type="similarity">
    <text evidence="4">Belongs to the cytochrome P450 family.</text>
</comment>
<dbReference type="AlphaFoldDB" id="A0AAD5YEF4"/>
<dbReference type="InterPro" id="IPR050364">
    <property type="entry name" value="Cytochrome_P450_fung"/>
</dbReference>
<reference evidence="15" key="1">
    <citation type="submission" date="2022-07" db="EMBL/GenBank/DDBJ databases">
        <title>Genome Sequence of Physisporinus lineatus.</title>
        <authorList>
            <person name="Buettner E."/>
        </authorList>
    </citation>
    <scope>NUCLEOTIDE SEQUENCE</scope>
    <source>
        <strain evidence="15">VT162</strain>
    </source>
</reference>
<comment type="pathway">
    <text evidence="3">Secondary metabolite biosynthesis.</text>
</comment>
<keyword evidence="11" id="KW-0503">Monooxygenase</keyword>
<accession>A0AAD5YEF4</accession>
<dbReference type="InterPro" id="IPR036396">
    <property type="entry name" value="Cyt_P450_sf"/>
</dbReference>
<organism evidence="15 16">
    <name type="scientific">Meripilus lineatus</name>
    <dbReference type="NCBI Taxonomy" id="2056292"/>
    <lineage>
        <taxon>Eukaryota</taxon>
        <taxon>Fungi</taxon>
        <taxon>Dikarya</taxon>
        <taxon>Basidiomycota</taxon>
        <taxon>Agaricomycotina</taxon>
        <taxon>Agaricomycetes</taxon>
        <taxon>Polyporales</taxon>
        <taxon>Meripilaceae</taxon>
        <taxon>Meripilus</taxon>
    </lineage>
</organism>
<keyword evidence="16" id="KW-1185">Reference proteome</keyword>
<evidence type="ECO:0000256" key="6">
    <source>
        <dbReference type="ARBA" id="ARBA00022692"/>
    </source>
</evidence>
<protein>
    <recommendedName>
        <fullName evidence="17">Cytochrome P450</fullName>
    </recommendedName>
</protein>
<dbReference type="PRINTS" id="PR00463">
    <property type="entry name" value="EP450I"/>
</dbReference>
<dbReference type="CDD" id="cd11065">
    <property type="entry name" value="CYP64-like"/>
    <property type="match status" value="1"/>
</dbReference>
<dbReference type="GO" id="GO:0004497">
    <property type="term" value="F:monooxygenase activity"/>
    <property type="evidence" value="ECO:0007669"/>
    <property type="project" value="UniProtKB-KW"/>
</dbReference>
<evidence type="ECO:0000256" key="4">
    <source>
        <dbReference type="ARBA" id="ARBA00010617"/>
    </source>
</evidence>
<evidence type="ECO:0000256" key="13">
    <source>
        <dbReference type="PIRSR" id="PIRSR602401-1"/>
    </source>
</evidence>
<evidence type="ECO:0008006" key="17">
    <source>
        <dbReference type="Google" id="ProtNLM"/>
    </source>
</evidence>
<feature type="binding site" description="axial binding residue" evidence="13">
    <location>
        <position position="497"/>
    </location>
    <ligand>
        <name>heme</name>
        <dbReference type="ChEBI" id="CHEBI:30413"/>
    </ligand>
    <ligandPart>
        <name>Fe</name>
        <dbReference type="ChEBI" id="CHEBI:18248"/>
    </ligandPart>
</feature>
<keyword evidence="9" id="KW-0560">Oxidoreductase</keyword>
<comment type="cofactor">
    <cofactor evidence="1 13">
        <name>heme</name>
        <dbReference type="ChEBI" id="CHEBI:30413"/>
    </cofactor>
</comment>
<keyword evidence="7 13" id="KW-0479">Metal-binding</keyword>
<evidence type="ECO:0000256" key="1">
    <source>
        <dbReference type="ARBA" id="ARBA00001971"/>
    </source>
</evidence>
<proteinExistence type="inferred from homology"/>